<dbReference type="EMBL" id="JBHTAX010000001">
    <property type="protein sequence ID" value="MFC7191205.1"/>
    <property type="molecule type" value="Genomic_DNA"/>
</dbReference>
<proteinExistence type="predicted"/>
<evidence type="ECO:0000313" key="2">
    <source>
        <dbReference type="EMBL" id="MFC7191205.1"/>
    </source>
</evidence>
<dbReference type="RefSeq" id="WP_248908769.1">
    <property type="nucleotide sequence ID" value="NZ_CP109979.1"/>
</dbReference>
<dbReference type="Proteomes" id="UP001596417">
    <property type="component" value="Unassembled WGS sequence"/>
</dbReference>
<gene>
    <name evidence="2" type="ORF">ACFQL7_16280</name>
</gene>
<dbReference type="GeneID" id="76200922"/>
<reference evidence="2 3" key="1">
    <citation type="journal article" date="2019" name="Int. J. Syst. Evol. Microbiol.">
        <title>The Global Catalogue of Microorganisms (GCM) 10K type strain sequencing project: providing services to taxonomists for standard genome sequencing and annotation.</title>
        <authorList>
            <consortium name="The Broad Institute Genomics Platform"/>
            <consortium name="The Broad Institute Genome Sequencing Center for Infectious Disease"/>
            <person name="Wu L."/>
            <person name="Ma J."/>
        </authorList>
    </citation>
    <scope>NUCLEOTIDE SEQUENCE [LARGE SCALE GENOMIC DNA]</scope>
    <source>
        <strain evidence="2 3">RDMS1</strain>
    </source>
</reference>
<feature type="region of interest" description="Disordered" evidence="1">
    <location>
        <begin position="158"/>
        <end position="185"/>
    </location>
</feature>
<evidence type="ECO:0000313" key="3">
    <source>
        <dbReference type="Proteomes" id="UP001596417"/>
    </source>
</evidence>
<protein>
    <submittedName>
        <fullName evidence="2">Uncharacterized protein</fullName>
    </submittedName>
</protein>
<comment type="caution">
    <text evidence="2">The sequence shown here is derived from an EMBL/GenBank/DDBJ whole genome shotgun (WGS) entry which is preliminary data.</text>
</comment>
<evidence type="ECO:0000256" key="1">
    <source>
        <dbReference type="SAM" id="MobiDB-lite"/>
    </source>
</evidence>
<organism evidence="2 3">
    <name type="scientific">Halocatena marina</name>
    <dbReference type="NCBI Taxonomy" id="2934937"/>
    <lineage>
        <taxon>Archaea</taxon>
        <taxon>Methanobacteriati</taxon>
        <taxon>Methanobacteriota</taxon>
        <taxon>Stenosarchaea group</taxon>
        <taxon>Halobacteria</taxon>
        <taxon>Halobacteriales</taxon>
        <taxon>Natronomonadaceae</taxon>
        <taxon>Halocatena</taxon>
    </lineage>
</organism>
<accession>A0ABD5YXG2</accession>
<name>A0ABD5YXG2_9EURY</name>
<dbReference type="AlphaFoldDB" id="A0ABD5YXG2"/>
<sequence length="185" mass="18770">MKRKGRTSRLKSLGMVFVACGLVLTVAGIGAFGTVASNHQASVSVSSPSDAYLGVSVTEPVVSANTKTTVSLGTITNHFTVTLTSVDLTITKGTSGSSLVNNVSVEAVPLIPEESSALTATVNCRAVGKTTETVTLHIKATGSDTHISITRKMQIRCGSPLSGSGGTNTTSSSNQPTGQTSLVAS</sequence>
<keyword evidence="3" id="KW-1185">Reference proteome</keyword>